<evidence type="ECO:0008006" key="3">
    <source>
        <dbReference type="Google" id="ProtNLM"/>
    </source>
</evidence>
<dbReference type="SUPFAM" id="SSF54001">
    <property type="entry name" value="Cysteine proteinases"/>
    <property type="match status" value="1"/>
</dbReference>
<reference evidence="1" key="1">
    <citation type="submission" date="2021-04" db="EMBL/GenBank/DDBJ databases">
        <title>Characterizing Neisseria spp. as novel respiratory pathobionts in bronchiectasis.</title>
        <authorList>
            <person name="Li L."/>
            <person name="Mac Aogain M."/>
            <person name="Xu T."/>
            <person name="Jaggi T.K."/>
            <person name="Chan L.Y."/>
            <person name="Keir H.R."/>
            <person name="Dicker A.J."/>
            <person name="Qu J."/>
            <person name="Liu Y."/>
            <person name="Chen H.S."/>
            <person name="Koh M.S."/>
            <person name="Ong T.H."/>
            <person name="Lim A.Y.H."/>
            <person name="Abisheganaden J."/>
            <person name="Low T.B."/>
            <person name="Oliver B.G."/>
            <person name="Tan N.S."/>
            <person name="Fang M."/>
            <person name="Chalmers J.D."/>
            <person name="Chotirmall S.H."/>
        </authorList>
    </citation>
    <scope>NUCLEOTIDE SEQUENCE</scope>
    <source>
        <strain evidence="1">CG0073</strain>
    </source>
</reference>
<gene>
    <name evidence="1" type="ORF">KCG53_10580</name>
</gene>
<evidence type="ECO:0000313" key="2">
    <source>
        <dbReference type="Proteomes" id="UP001057336"/>
    </source>
</evidence>
<accession>A0A9X9I4V5</accession>
<dbReference type="Proteomes" id="UP001057336">
    <property type="component" value="Chromosome"/>
</dbReference>
<dbReference type="InterPro" id="IPR038765">
    <property type="entry name" value="Papain-like_cys_pep_sf"/>
</dbReference>
<dbReference type="Gene3D" id="3.90.1720.10">
    <property type="entry name" value="endopeptidase domain like (from Nostoc punctiforme)"/>
    <property type="match status" value="1"/>
</dbReference>
<sequence>MSKVYLAMYKGRKDGRGVKVWAARIADWVVRTVTRSPYSHCEIAVEHPRDGLFDCYSSSARDGGVRIKTMPLPADKWDLIPLPQSVAISAGRLFHRTHGAGYDWLGAIGVVLKSPHSKSRWFCSEWCAYAIGCTNPHRYTPGELADTIKP</sequence>
<proteinExistence type="predicted"/>
<dbReference type="AlphaFoldDB" id="A0A9X9I4V5"/>
<protein>
    <recommendedName>
        <fullName evidence="3">Enoyl-CoA hydratase</fullName>
    </recommendedName>
</protein>
<dbReference type="EMBL" id="CP073118">
    <property type="protein sequence ID" value="UTG75519.1"/>
    <property type="molecule type" value="Genomic_DNA"/>
</dbReference>
<name>A0A9X9I4V5_NEISU</name>
<evidence type="ECO:0000313" key="1">
    <source>
        <dbReference type="EMBL" id="UTG75519.1"/>
    </source>
</evidence>
<organism evidence="1 2">
    <name type="scientific">Neisseria subflava</name>
    <dbReference type="NCBI Taxonomy" id="28449"/>
    <lineage>
        <taxon>Bacteria</taxon>
        <taxon>Pseudomonadati</taxon>
        <taxon>Pseudomonadota</taxon>
        <taxon>Betaproteobacteria</taxon>
        <taxon>Neisseriales</taxon>
        <taxon>Neisseriaceae</taxon>
        <taxon>Neisseria</taxon>
    </lineage>
</organism>